<protein>
    <submittedName>
        <fullName evidence="1">Uncharacterized protein</fullName>
    </submittedName>
</protein>
<dbReference type="RefSeq" id="WP_158192923.1">
    <property type="nucleotide sequence ID" value="NZ_CP046908.1"/>
</dbReference>
<sequence>MTAPARYPVTQHAVLRYLARVMHVDLRPFQRLAGGGEGRTAAPAQVLAAFQAETGIDIEDLRRKILPPELLFALRQGAARVRCKGHVCLCNNGMVITVLAKEKWRSRIYSAAEIRRRPKSRRRA</sequence>
<dbReference type="EMBL" id="CP046908">
    <property type="protein sequence ID" value="QGZ33933.1"/>
    <property type="molecule type" value="Genomic_DNA"/>
</dbReference>
<dbReference type="Proteomes" id="UP000435648">
    <property type="component" value="Chromosome"/>
</dbReference>
<evidence type="ECO:0000313" key="1">
    <source>
        <dbReference type="EMBL" id="QGZ33933.1"/>
    </source>
</evidence>
<evidence type="ECO:0000313" key="2">
    <source>
        <dbReference type="Proteomes" id="UP000435648"/>
    </source>
</evidence>
<proteinExistence type="predicted"/>
<dbReference type="AlphaFoldDB" id="A0A857C4R1"/>
<dbReference type="KEGG" id="siw:GH266_05050"/>
<accession>A0A857C4R1</accession>
<gene>
    <name evidence="1" type="ORF">GH266_05050</name>
</gene>
<organism evidence="1 2">
    <name type="scientific">Stappia indica</name>
    <dbReference type="NCBI Taxonomy" id="538381"/>
    <lineage>
        <taxon>Bacteria</taxon>
        <taxon>Pseudomonadati</taxon>
        <taxon>Pseudomonadota</taxon>
        <taxon>Alphaproteobacteria</taxon>
        <taxon>Hyphomicrobiales</taxon>
        <taxon>Stappiaceae</taxon>
        <taxon>Stappia</taxon>
    </lineage>
</organism>
<name>A0A857C4R1_9HYPH</name>
<dbReference type="OrthoDB" id="7605594at2"/>
<reference evidence="1 2" key="1">
    <citation type="submission" date="2019-12" db="EMBL/GenBank/DDBJ databases">
        <title>The genome of Stappia indica PHM037.</title>
        <authorList>
            <person name="Kacar D."/>
            <person name="Galan B."/>
            <person name="Canedo L."/>
            <person name="Rodriguez P."/>
            <person name="de la Calle F."/>
            <person name="Garcia J.L."/>
        </authorList>
    </citation>
    <scope>NUCLEOTIDE SEQUENCE [LARGE SCALE GENOMIC DNA]</scope>
    <source>
        <strain evidence="1 2">PHM037</strain>
    </source>
</reference>